<dbReference type="GO" id="GO:0030170">
    <property type="term" value="F:pyridoxal phosphate binding"/>
    <property type="evidence" value="ECO:0007669"/>
    <property type="project" value="UniProtKB-UniRule"/>
</dbReference>
<dbReference type="HAMAP" id="MF_01201">
    <property type="entry name" value="Ala_racemase"/>
    <property type="match status" value="1"/>
</dbReference>
<feature type="binding site" evidence="4 6">
    <location>
        <position position="341"/>
    </location>
    <ligand>
        <name>substrate</name>
    </ligand>
</feature>
<dbReference type="PANTHER" id="PTHR30511:SF0">
    <property type="entry name" value="ALANINE RACEMASE, CATABOLIC-RELATED"/>
    <property type="match status" value="1"/>
</dbReference>
<dbReference type="GO" id="GO:0030632">
    <property type="term" value="P:D-alanine biosynthetic process"/>
    <property type="evidence" value="ECO:0007669"/>
    <property type="project" value="UniProtKB-UniRule"/>
</dbReference>
<dbReference type="InterPro" id="IPR011079">
    <property type="entry name" value="Ala_racemase_C"/>
</dbReference>
<evidence type="ECO:0000313" key="8">
    <source>
        <dbReference type="EMBL" id="MQL52582.1"/>
    </source>
</evidence>
<feature type="modified residue" description="N6-(pyridoxal phosphate)lysine" evidence="4 5">
    <location>
        <position position="43"/>
    </location>
</feature>
<dbReference type="PANTHER" id="PTHR30511">
    <property type="entry name" value="ALANINE RACEMASE"/>
    <property type="match status" value="1"/>
</dbReference>
<evidence type="ECO:0000256" key="5">
    <source>
        <dbReference type="PIRSR" id="PIRSR600821-50"/>
    </source>
</evidence>
<feature type="active site" description="Proton acceptor; specific for L-alanine" evidence="4">
    <location>
        <position position="268"/>
    </location>
</feature>
<dbReference type="FunFam" id="3.20.20.10:FF:000002">
    <property type="entry name" value="Alanine racemase"/>
    <property type="match status" value="1"/>
</dbReference>
<protein>
    <recommendedName>
        <fullName evidence="4">Alanine racemase</fullName>
        <ecNumber evidence="4">5.1.1.1</ecNumber>
    </recommendedName>
</protein>
<gene>
    <name evidence="8" type="primary">alr</name>
    <name evidence="8" type="ORF">GFC01_09970</name>
</gene>
<dbReference type="CDD" id="cd00430">
    <property type="entry name" value="PLPDE_III_AR"/>
    <property type="match status" value="1"/>
</dbReference>
<dbReference type="InterPro" id="IPR001608">
    <property type="entry name" value="Ala_racemase_N"/>
</dbReference>
<dbReference type="Proteomes" id="UP000441717">
    <property type="component" value="Unassembled WGS sequence"/>
</dbReference>
<dbReference type="Gene3D" id="3.20.20.10">
    <property type="entry name" value="Alanine racemase"/>
    <property type="match status" value="1"/>
</dbReference>
<dbReference type="OrthoDB" id="9813814at2"/>
<dbReference type="InterPro" id="IPR000821">
    <property type="entry name" value="Ala_racemase"/>
</dbReference>
<dbReference type="PRINTS" id="PR00992">
    <property type="entry name" value="ALARACEMASE"/>
</dbReference>
<dbReference type="SMART" id="SM01005">
    <property type="entry name" value="Ala_racemase_C"/>
    <property type="match status" value="1"/>
</dbReference>
<dbReference type="Pfam" id="PF01168">
    <property type="entry name" value="Ala_racemase_N"/>
    <property type="match status" value="1"/>
</dbReference>
<dbReference type="PROSITE" id="PS00395">
    <property type="entry name" value="ALANINE_RACEMASE"/>
    <property type="match status" value="1"/>
</dbReference>
<dbReference type="InterPro" id="IPR009006">
    <property type="entry name" value="Ala_racemase/Decarboxylase_C"/>
</dbReference>
<dbReference type="NCBIfam" id="TIGR00492">
    <property type="entry name" value="alr"/>
    <property type="match status" value="1"/>
</dbReference>
<dbReference type="GO" id="GO:0008784">
    <property type="term" value="F:alanine racemase activity"/>
    <property type="evidence" value="ECO:0007669"/>
    <property type="project" value="UniProtKB-UniRule"/>
</dbReference>
<evidence type="ECO:0000256" key="6">
    <source>
        <dbReference type="PIRSR" id="PIRSR600821-52"/>
    </source>
</evidence>
<comment type="catalytic activity">
    <reaction evidence="4">
        <text>L-alanine = D-alanine</text>
        <dbReference type="Rhea" id="RHEA:20249"/>
        <dbReference type="ChEBI" id="CHEBI:57416"/>
        <dbReference type="ChEBI" id="CHEBI:57972"/>
        <dbReference type="EC" id="5.1.1.1"/>
    </reaction>
</comment>
<evidence type="ECO:0000256" key="1">
    <source>
        <dbReference type="ARBA" id="ARBA00001933"/>
    </source>
</evidence>
<proteinExistence type="inferred from homology"/>
<evidence type="ECO:0000313" key="9">
    <source>
        <dbReference type="Proteomes" id="UP000441717"/>
    </source>
</evidence>
<dbReference type="Pfam" id="PF00842">
    <property type="entry name" value="Ala_racemase_C"/>
    <property type="match status" value="1"/>
</dbReference>
<organism evidence="8 9">
    <name type="scientific">Desulfofundulus thermobenzoicus</name>
    <dbReference type="NCBI Taxonomy" id="29376"/>
    <lineage>
        <taxon>Bacteria</taxon>
        <taxon>Bacillati</taxon>
        <taxon>Bacillota</taxon>
        <taxon>Clostridia</taxon>
        <taxon>Eubacteriales</taxon>
        <taxon>Peptococcaceae</taxon>
        <taxon>Desulfofundulus</taxon>
    </lineage>
</organism>
<dbReference type="GO" id="GO:0005829">
    <property type="term" value="C:cytosol"/>
    <property type="evidence" value="ECO:0007669"/>
    <property type="project" value="TreeGrafter"/>
</dbReference>
<comment type="similarity">
    <text evidence="4">Belongs to the alanine racemase family.</text>
</comment>
<keyword evidence="2 4" id="KW-0663">Pyridoxal phosphate</keyword>
<dbReference type="SUPFAM" id="SSF50621">
    <property type="entry name" value="Alanine racemase C-terminal domain-like"/>
    <property type="match status" value="1"/>
</dbReference>
<feature type="binding site" evidence="4 6">
    <location>
        <position position="141"/>
    </location>
    <ligand>
        <name>substrate</name>
    </ligand>
</feature>
<comment type="caution">
    <text evidence="8">The sequence shown here is derived from an EMBL/GenBank/DDBJ whole genome shotgun (WGS) entry which is preliminary data.</text>
</comment>
<keyword evidence="3 4" id="KW-0413">Isomerase</keyword>
<comment type="cofactor">
    <cofactor evidence="1 4 5">
        <name>pyridoxal 5'-phosphate</name>
        <dbReference type="ChEBI" id="CHEBI:597326"/>
    </cofactor>
</comment>
<feature type="domain" description="Alanine racemase C-terminal" evidence="7">
    <location>
        <begin position="247"/>
        <end position="378"/>
    </location>
</feature>
<reference evidence="8 9" key="1">
    <citation type="submission" date="2019-10" db="EMBL/GenBank/DDBJ databases">
        <title>Comparative genomics of sulfur disproportionating microorganisms.</title>
        <authorList>
            <person name="Ward L.M."/>
            <person name="Bertran E."/>
            <person name="Johnston D."/>
        </authorList>
    </citation>
    <scope>NUCLEOTIDE SEQUENCE [LARGE SCALE GENOMIC DNA]</scope>
    <source>
        <strain evidence="8 9">DSM 14055</strain>
    </source>
</reference>
<keyword evidence="9" id="KW-1185">Reference proteome</keyword>
<dbReference type="InterPro" id="IPR020622">
    <property type="entry name" value="Ala_racemase_pyridoxalP-BS"/>
</dbReference>
<accession>A0A6N7IRB1</accession>
<sequence length="395" mass="43313">MGMEGNGTGRSRWLEINLQAIAHNVEQVRLLLKPGVRLMAVVKADGYGHGLVQTARVALARGATMLGVTHPEEGVILRESGINGPVLVFRPLLPGEEETIVAYRLTASLSDVQQAGRLAAAARRARQAVRVHTKIETGMSRTGFTPEALRGHVDELLQFPELIWEGIYTHFAAATDRAFTLHQFQTFMDLVNDLERRGIRIPLRHVCNSAALLLYPEMHLDMVRAGTVLYGQLPAGVTDVSLSLQDTWSFWARIVHLLPVIRGTTVGYGRTYRVRRDTVLAVVPVGYADGFGVDVTPRPAGFMDLLKVLVKTAGAFYGLPWGTCHVRINGKTAPVVGRIGMNLSCVDVGNIPEADIGMPALLPVRRTVLRESIPRVYRGLEEAKELRPMVSNLPA</sequence>
<comment type="pathway">
    <text evidence="4">Amino-acid biosynthesis; D-alanine biosynthesis; D-alanine from L-alanine: step 1/1.</text>
</comment>
<feature type="active site" description="Proton acceptor; specific for D-alanine" evidence="4">
    <location>
        <position position="43"/>
    </location>
</feature>
<evidence type="ECO:0000256" key="2">
    <source>
        <dbReference type="ARBA" id="ARBA00022898"/>
    </source>
</evidence>
<dbReference type="SUPFAM" id="SSF51419">
    <property type="entry name" value="PLP-binding barrel"/>
    <property type="match status" value="1"/>
</dbReference>
<dbReference type="Gene3D" id="2.40.37.10">
    <property type="entry name" value="Lyase, Ornithine Decarboxylase, Chain A, domain 1"/>
    <property type="match status" value="1"/>
</dbReference>
<dbReference type="InterPro" id="IPR029066">
    <property type="entry name" value="PLP-binding_barrel"/>
</dbReference>
<dbReference type="UniPathway" id="UPA00042">
    <property type="reaction ID" value="UER00497"/>
</dbReference>
<dbReference type="AlphaFoldDB" id="A0A6N7IRB1"/>
<name>A0A6N7IRB1_9FIRM</name>
<evidence type="ECO:0000256" key="3">
    <source>
        <dbReference type="ARBA" id="ARBA00023235"/>
    </source>
</evidence>
<evidence type="ECO:0000259" key="7">
    <source>
        <dbReference type="SMART" id="SM01005"/>
    </source>
</evidence>
<evidence type="ECO:0000256" key="4">
    <source>
        <dbReference type="HAMAP-Rule" id="MF_01201"/>
    </source>
</evidence>
<dbReference type="EC" id="5.1.1.1" evidence="4"/>
<comment type="function">
    <text evidence="4">Catalyzes the interconversion of L-alanine and D-alanine. May also act on other amino acids.</text>
</comment>
<dbReference type="EMBL" id="WHYR01000024">
    <property type="protein sequence ID" value="MQL52582.1"/>
    <property type="molecule type" value="Genomic_DNA"/>
</dbReference>